<dbReference type="SUPFAM" id="SSF51735">
    <property type="entry name" value="NAD(P)-binding Rossmann-fold domains"/>
    <property type="match status" value="1"/>
</dbReference>
<evidence type="ECO:0000259" key="6">
    <source>
        <dbReference type="SMART" id="SM00822"/>
    </source>
</evidence>
<evidence type="ECO:0000256" key="4">
    <source>
        <dbReference type="ARBA" id="ARBA00023160"/>
    </source>
</evidence>
<dbReference type="Pfam" id="PF13561">
    <property type="entry name" value="adh_short_C2"/>
    <property type="match status" value="1"/>
</dbReference>
<evidence type="ECO:0000313" key="7">
    <source>
        <dbReference type="EMBL" id="KAK6466228.1"/>
    </source>
</evidence>
<feature type="domain" description="Ketoreductase" evidence="6">
    <location>
        <begin position="4"/>
        <end position="189"/>
    </location>
</feature>
<evidence type="ECO:0000256" key="2">
    <source>
        <dbReference type="ARBA" id="ARBA00006484"/>
    </source>
</evidence>
<dbReference type="PANTHER" id="PTHR42760">
    <property type="entry name" value="SHORT-CHAIN DEHYDROGENASES/REDUCTASES FAMILY MEMBER"/>
    <property type="match status" value="1"/>
</dbReference>
<accession>A0ABR0Y1I7</accession>
<protein>
    <submittedName>
        <fullName evidence="7">Estradiol 17-beta-dehydrogenase 8 isoform X1</fullName>
    </submittedName>
</protein>
<name>A0ABR0Y1I7_HUSHU</name>
<evidence type="ECO:0000256" key="1">
    <source>
        <dbReference type="ARBA" id="ARBA00005194"/>
    </source>
</evidence>
<dbReference type="PROSITE" id="PS00061">
    <property type="entry name" value="ADH_SHORT"/>
    <property type="match status" value="1"/>
</dbReference>
<dbReference type="SMART" id="SM00822">
    <property type="entry name" value="PKS_KR"/>
    <property type="match status" value="1"/>
</dbReference>
<keyword evidence="4" id="KW-0443">Lipid metabolism</keyword>
<evidence type="ECO:0000256" key="5">
    <source>
        <dbReference type="RuleBase" id="RU000363"/>
    </source>
</evidence>
<keyword evidence="3" id="KW-0560">Oxidoreductase</keyword>
<feature type="non-terminal residue" evidence="7">
    <location>
        <position position="1"/>
    </location>
</feature>
<keyword evidence="4" id="KW-0276">Fatty acid metabolism</keyword>
<sequence length="256" mass="27294">VCVVLYCFSGGGSGIGRAVCQRFARDGASVVVADISEDSANETLGILSHDLQGQEHAALCVDVSSRQSVEQLITLIQRQYFRPPCVCVSSAGITLDEFLLKLEEEAFDRVLRVNLKGSFLLTQAVSRALVASGSSKGVIINVGSIVGKVGNLGQANYAASKAGVEGLTKSAAKELGRFGIRCNTRVLDKFEGMVPLGRLGEPADVADVCSFLASDESLYITGASIEVTGKQPVTIKYQEQRERPHWLWEGGGRGKL</sequence>
<dbReference type="InterPro" id="IPR020904">
    <property type="entry name" value="Sc_DH/Rdtase_CS"/>
</dbReference>
<dbReference type="Proteomes" id="UP001369086">
    <property type="component" value="Unassembled WGS sequence"/>
</dbReference>
<organism evidence="7 8">
    <name type="scientific">Huso huso</name>
    <name type="common">Beluga</name>
    <name type="synonym">Acipenser huso</name>
    <dbReference type="NCBI Taxonomy" id="61971"/>
    <lineage>
        <taxon>Eukaryota</taxon>
        <taxon>Metazoa</taxon>
        <taxon>Chordata</taxon>
        <taxon>Craniata</taxon>
        <taxon>Vertebrata</taxon>
        <taxon>Euteleostomi</taxon>
        <taxon>Actinopterygii</taxon>
        <taxon>Chondrostei</taxon>
        <taxon>Acipenseriformes</taxon>
        <taxon>Acipenseridae</taxon>
        <taxon>Huso</taxon>
    </lineage>
</organism>
<dbReference type="PRINTS" id="PR00080">
    <property type="entry name" value="SDRFAMILY"/>
</dbReference>
<reference evidence="7 8" key="1">
    <citation type="submission" date="2021-05" db="EMBL/GenBank/DDBJ databases">
        <authorList>
            <person name="Zahm M."/>
            <person name="Klopp C."/>
            <person name="Cabau C."/>
            <person name="Kuhl H."/>
            <person name="Suciu R."/>
            <person name="Ciorpac M."/>
            <person name="Holostenco D."/>
            <person name="Gessner J."/>
            <person name="Wuertz S."/>
            <person name="Hohne C."/>
            <person name="Stock M."/>
            <person name="Gislard M."/>
            <person name="Lluch J."/>
            <person name="Milhes M."/>
            <person name="Lampietro C."/>
            <person name="Lopez Roques C."/>
            <person name="Donnadieu C."/>
            <person name="Du K."/>
            <person name="Schartl M."/>
            <person name="Guiguen Y."/>
        </authorList>
    </citation>
    <scope>NUCLEOTIDE SEQUENCE [LARGE SCALE GENOMIC DNA]</scope>
    <source>
        <strain evidence="7">Hh-F2</strain>
        <tissue evidence="7">Blood</tissue>
    </source>
</reference>
<comment type="similarity">
    <text evidence="2 5">Belongs to the short-chain dehydrogenases/reductases (SDR) family.</text>
</comment>
<dbReference type="InterPro" id="IPR002347">
    <property type="entry name" value="SDR_fam"/>
</dbReference>
<evidence type="ECO:0000256" key="3">
    <source>
        <dbReference type="ARBA" id="ARBA00023002"/>
    </source>
</evidence>
<dbReference type="PRINTS" id="PR00081">
    <property type="entry name" value="GDHRDH"/>
</dbReference>
<keyword evidence="8" id="KW-1185">Reference proteome</keyword>
<evidence type="ECO:0000313" key="8">
    <source>
        <dbReference type="Proteomes" id="UP001369086"/>
    </source>
</evidence>
<dbReference type="InterPro" id="IPR036291">
    <property type="entry name" value="NAD(P)-bd_dom_sf"/>
</dbReference>
<comment type="pathway">
    <text evidence="1">Lipid metabolism; fatty acid biosynthesis.</text>
</comment>
<dbReference type="Pfam" id="PF00106">
    <property type="entry name" value="adh_short"/>
    <property type="match status" value="1"/>
</dbReference>
<dbReference type="EMBL" id="JAHFZB010000101">
    <property type="protein sequence ID" value="KAK6466228.1"/>
    <property type="molecule type" value="Genomic_DNA"/>
</dbReference>
<proteinExistence type="inferred from homology"/>
<keyword evidence="4" id="KW-0444">Lipid biosynthesis</keyword>
<dbReference type="PANTHER" id="PTHR42760:SF83">
    <property type="entry name" value="(3R)-3-HYDROXYACYL-COA DEHYDROGENASE"/>
    <property type="match status" value="1"/>
</dbReference>
<keyword evidence="4" id="KW-0275">Fatty acid biosynthesis</keyword>
<dbReference type="InterPro" id="IPR057326">
    <property type="entry name" value="KR_dom"/>
</dbReference>
<gene>
    <name evidence="7" type="ORF">HHUSO_G36602</name>
</gene>
<comment type="caution">
    <text evidence="7">The sequence shown here is derived from an EMBL/GenBank/DDBJ whole genome shotgun (WGS) entry which is preliminary data.</text>
</comment>
<dbReference type="Gene3D" id="3.40.50.720">
    <property type="entry name" value="NAD(P)-binding Rossmann-like Domain"/>
    <property type="match status" value="1"/>
</dbReference>